<keyword evidence="1" id="KW-0175">Coiled coil</keyword>
<evidence type="ECO:0000256" key="2">
    <source>
        <dbReference type="SAM" id="Phobius"/>
    </source>
</evidence>
<evidence type="ECO:0000256" key="1">
    <source>
        <dbReference type="SAM" id="Coils"/>
    </source>
</evidence>
<organism evidence="3 4">
    <name type="scientific">Sutcliffiella rhizosphaerae</name>
    <dbReference type="NCBI Taxonomy" id="2880967"/>
    <lineage>
        <taxon>Bacteria</taxon>
        <taxon>Bacillati</taxon>
        <taxon>Bacillota</taxon>
        <taxon>Bacilli</taxon>
        <taxon>Bacillales</taxon>
        <taxon>Bacillaceae</taxon>
        <taxon>Sutcliffiella</taxon>
    </lineage>
</organism>
<name>A0ABM8YII0_9BACI</name>
<evidence type="ECO:0000313" key="4">
    <source>
        <dbReference type="Proteomes" id="UP000789833"/>
    </source>
</evidence>
<accession>A0ABM8YII0</accession>
<dbReference type="EMBL" id="CAKJTJ010000002">
    <property type="protein sequence ID" value="CAG9619708.1"/>
    <property type="molecule type" value="Genomic_DNA"/>
</dbReference>
<feature type="transmembrane region" description="Helical" evidence="2">
    <location>
        <begin position="20"/>
        <end position="41"/>
    </location>
</feature>
<dbReference type="RefSeq" id="WP_230499647.1">
    <property type="nucleotide sequence ID" value="NZ_CAKJTJ010000002.1"/>
</dbReference>
<dbReference type="SUPFAM" id="SSF158791">
    <property type="entry name" value="MgtE N-terminal domain-like"/>
    <property type="match status" value="1"/>
</dbReference>
<keyword evidence="2" id="KW-0812">Transmembrane</keyword>
<dbReference type="Proteomes" id="UP000789833">
    <property type="component" value="Unassembled WGS sequence"/>
</dbReference>
<keyword evidence="2" id="KW-0472">Membrane</keyword>
<reference evidence="3 4" key="1">
    <citation type="submission" date="2021-10" db="EMBL/GenBank/DDBJ databases">
        <authorList>
            <person name="Criscuolo A."/>
        </authorList>
    </citation>
    <scope>NUCLEOTIDE SEQUENCE [LARGE SCALE GENOMIC DNA]</scope>
    <source>
        <strain evidence="4">CIP 111883</strain>
    </source>
</reference>
<feature type="coiled-coil region" evidence="1">
    <location>
        <begin position="90"/>
        <end position="141"/>
    </location>
</feature>
<gene>
    <name evidence="3" type="ORF">BACCIP111883_00476</name>
</gene>
<keyword evidence="4" id="KW-1185">Reference proteome</keyword>
<sequence length="194" mass="22210">MKKEKQNDVEETKSTFMQKILYLFIIPLMFVSILILGYLTYQGQNVFEMAKAFVPEKKETATIQEEKDDEPIINTSDEEKEATVSSPQEVILLEREVSEKQREIEKLLSQLKQANERIATLENEQQEVKASTKELAKLYEGMSTRKAAQIIQELDEEMALIIFKELSTAKASSILGQIEPQMAARFTTLLANEE</sequence>
<proteinExistence type="predicted"/>
<keyword evidence="2" id="KW-1133">Transmembrane helix</keyword>
<evidence type="ECO:0000313" key="3">
    <source>
        <dbReference type="EMBL" id="CAG9619708.1"/>
    </source>
</evidence>
<protein>
    <recommendedName>
        <fullName evidence="5">Magnesium transporter MgtE intracellular domain-containing protein</fullName>
    </recommendedName>
</protein>
<evidence type="ECO:0008006" key="5">
    <source>
        <dbReference type="Google" id="ProtNLM"/>
    </source>
</evidence>
<comment type="caution">
    <text evidence="3">The sequence shown here is derived from an EMBL/GenBank/DDBJ whole genome shotgun (WGS) entry which is preliminary data.</text>
</comment>